<evidence type="ECO:0000256" key="1">
    <source>
        <dbReference type="SAM" id="MobiDB-lite"/>
    </source>
</evidence>
<dbReference type="EMBL" id="HG712475">
    <property type="protein sequence ID" value="CDJ50889.1"/>
    <property type="molecule type" value="Genomic_DNA"/>
</dbReference>
<dbReference type="Gene3D" id="2.40.70.10">
    <property type="entry name" value="Acid Proteases"/>
    <property type="match status" value="1"/>
</dbReference>
<reference evidence="2" key="2">
    <citation type="submission" date="2013-10" db="EMBL/GenBank/DDBJ databases">
        <authorList>
            <person name="Aslett M."/>
        </authorList>
    </citation>
    <scope>NUCLEOTIDE SEQUENCE [LARGE SCALE GENOMIC DNA]</scope>
    <source>
        <strain evidence="2">Houghton</strain>
    </source>
</reference>
<feature type="compositionally biased region" description="Basic and acidic residues" evidence="1">
    <location>
        <begin position="1"/>
        <end position="25"/>
    </location>
</feature>
<feature type="region of interest" description="Disordered" evidence="1">
    <location>
        <begin position="1"/>
        <end position="34"/>
    </location>
</feature>
<dbReference type="InterPro" id="IPR021109">
    <property type="entry name" value="Peptidase_aspartic_dom_sf"/>
</dbReference>
<proteinExistence type="predicted"/>
<dbReference type="VEuPathDB" id="ToxoDB:EBH_0037210"/>
<sequence length="339" mass="37608">MSIKRTDEERGSCQRDEGEDRDAPGKRQGLGSSGMQGRTVEALVGTGASRSFIVPSLVTELAMRTSALYPHVRFKVPSGEDFVVRLAVEGVVFVGGSLQSQHDFLVAQVPHKMILGADWLWKENVIWDFKERTLCIKKHNSVHRLLCEDCGQGSTPTATEDSRQLMLEGDRKAATEAQQQMASAVRRMGAERAAALVRPAPKRYKNFRNRGKLIPIKQLLKTLHQKDQDGKVNQLMEIHFVKTVEDKSAGIEEVCAASKDTHMKINAGSAYGEAPGERVKMSEDYGELGVVAPSSGSSHRLFEEWLLNEGVDCQESIKRILCAHMQLFVDQLPARLPPE</sequence>
<accession>U6LQL4</accession>
<dbReference type="SUPFAM" id="SSF50630">
    <property type="entry name" value="Acid proteases"/>
    <property type="match status" value="1"/>
</dbReference>
<reference evidence="2" key="1">
    <citation type="submission" date="2013-10" db="EMBL/GenBank/DDBJ databases">
        <title>Genomic analysis of the causative agents of coccidiosis in chickens.</title>
        <authorList>
            <person name="Reid A.J."/>
            <person name="Blake D."/>
            <person name="Billington K."/>
            <person name="Browne H."/>
            <person name="Dunn M."/>
            <person name="Hung S."/>
            <person name="Kawahara F."/>
            <person name="Miranda-Saavedra D."/>
            <person name="Mourier T."/>
            <person name="Nagra H."/>
            <person name="Otto T.D."/>
            <person name="Rawlings N."/>
            <person name="Sanchez A."/>
            <person name="Sanders M."/>
            <person name="Subramaniam C."/>
            <person name="Tay Y."/>
            <person name="Dear P."/>
            <person name="Doerig C."/>
            <person name="Gruber A."/>
            <person name="Parkinson J."/>
            <person name="Shirley M."/>
            <person name="Wan K.L."/>
            <person name="Berriman M."/>
            <person name="Tomley F."/>
            <person name="Pain A."/>
        </authorList>
    </citation>
    <scope>NUCLEOTIDE SEQUENCE [LARGE SCALE GENOMIC DNA]</scope>
    <source>
        <strain evidence="2">Houghton</strain>
    </source>
</reference>
<gene>
    <name evidence="2" type="ORF">EBH_0037210</name>
</gene>
<dbReference type="AlphaFoldDB" id="U6LQL4"/>
<name>U6LQL4_9EIME</name>
<dbReference type="Proteomes" id="UP000030750">
    <property type="component" value="Unassembled WGS sequence"/>
</dbReference>
<dbReference type="OrthoDB" id="351061at2759"/>
<dbReference type="Pfam" id="PF13650">
    <property type="entry name" value="Asp_protease_2"/>
    <property type="match status" value="1"/>
</dbReference>
<organism evidence="2 3">
    <name type="scientific">Eimeria brunetti</name>
    <dbReference type="NCBI Taxonomy" id="51314"/>
    <lineage>
        <taxon>Eukaryota</taxon>
        <taxon>Sar</taxon>
        <taxon>Alveolata</taxon>
        <taxon>Apicomplexa</taxon>
        <taxon>Conoidasida</taxon>
        <taxon>Coccidia</taxon>
        <taxon>Eucoccidiorida</taxon>
        <taxon>Eimeriorina</taxon>
        <taxon>Eimeriidae</taxon>
        <taxon>Eimeria</taxon>
    </lineage>
</organism>
<protein>
    <submittedName>
        <fullName evidence="2">Uncharacterized protein</fullName>
    </submittedName>
</protein>
<evidence type="ECO:0000313" key="3">
    <source>
        <dbReference type="Proteomes" id="UP000030750"/>
    </source>
</evidence>
<evidence type="ECO:0000313" key="2">
    <source>
        <dbReference type="EMBL" id="CDJ50889.1"/>
    </source>
</evidence>
<keyword evidence="3" id="KW-1185">Reference proteome</keyword>
<dbReference type="CDD" id="cd00303">
    <property type="entry name" value="retropepsin_like"/>
    <property type="match status" value="1"/>
</dbReference>